<dbReference type="InterPro" id="IPR036256">
    <property type="entry name" value="Mu1/VP4_sf"/>
</dbReference>
<evidence type="ECO:0000256" key="8">
    <source>
        <dbReference type="ARBA" id="ARBA00023180"/>
    </source>
</evidence>
<dbReference type="InterPro" id="IPR015960">
    <property type="entry name" value="Mu1_membr_pen_domIV"/>
</dbReference>
<dbReference type="GO" id="GO:0046812">
    <property type="term" value="F:host cell surface binding"/>
    <property type="evidence" value="ECO:0007669"/>
    <property type="project" value="InterPro"/>
</dbReference>
<evidence type="ECO:0000256" key="3">
    <source>
        <dbReference type="ARBA" id="ARBA00022595"/>
    </source>
</evidence>
<proteinExistence type="predicted"/>
<dbReference type="MEROPS" id="N07.001"/>
<evidence type="ECO:0000256" key="10">
    <source>
        <dbReference type="ARBA" id="ARBA00023296"/>
    </source>
</evidence>
<organism evidence="12">
    <name type="scientific">Mammalian orthoreovirus 3</name>
    <dbReference type="NCBI Taxonomy" id="538123"/>
    <lineage>
        <taxon>Viruses</taxon>
        <taxon>Riboviria</taxon>
        <taxon>Orthornavirae</taxon>
        <taxon>Duplornaviricota</taxon>
        <taxon>Resentoviricetes</taxon>
        <taxon>Reovirales</taxon>
        <taxon>Spinareoviridae</taxon>
        <taxon>Orthoreovirus</taxon>
        <taxon>Orthoreovirus mammalis</taxon>
        <taxon>Mammalian orthoreovirus</taxon>
    </lineage>
</organism>
<keyword evidence="8" id="KW-0325">Glycoprotein</keyword>
<dbReference type="Gene3D" id="1.10.2050.10">
    <property type="entry name" value="Protein mu-1, chain B, domain 3"/>
    <property type="match status" value="1"/>
</dbReference>
<dbReference type="GO" id="GO:0039624">
    <property type="term" value="C:viral outer capsid"/>
    <property type="evidence" value="ECO:0007669"/>
    <property type="project" value="UniProtKB-KW"/>
</dbReference>
<keyword evidence="7" id="KW-0946">Virion</keyword>
<keyword evidence="5" id="KW-0519">Myristate</keyword>
<dbReference type="EMBL" id="GU589581">
    <property type="protein sequence ID" value="ADD11997.1"/>
    <property type="molecule type" value="Genomic_RNA"/>
</dbReference>
<dbReference type="InterPro" id="IPR009113">
    <property type="entry name" value="Mu1/VP4"/>
</dbReference>
<dbReference type="SUPFAM" id="SSF69908">
    <property type="entry name" value="Membrane penetration protein mu1"/>
    <property type="match status" value="1"/>
</dbReference>
<sequence length="709" mass="76502">MGNASSIVQTINVTGDGNVFKPSAETSSTAVPSLSLSPGMLNPGGVPWIAIGDETSVTSPGALRRMTSKDIPETAIINTDNSSGAVPSESALVPYIDEPLVVVTEHAITNFTKAEMALEFNREFLDKMRVLSVSPKYSDLLTYVDCYVGVSARQALNNFQKQVPVITPTRQTMYVDSIQAALKALEKWEIDLRVAQTLLPTNVPIGEVSCPMQSVVKLLDDQLPDDSLIRRYPKEAAVALAKRNGGIQWMDVSEGTVMNEAVNAVAASALAPSASAPPLEEKSKLTEQAMDLVTAAEPEIIASLVPVPAPVFAIPPKPADYNVRTLRIDEATWLRMIPKSMNTPFQIQVTDNTGTNWHLNLRGGTRVVNLDQIAPMRFALDLGGKSYKETSWDPNGKKVGFIVFQSKIPFELWTAASQIGQATVVNYVQLYAEDSSFTRVMSIIATTSLAYNYEPEQLNKTDPEMNYYLLATFIDSAAITPTNMTQPDVWDALLTMSPLSAGEVTVKGAVVSEVVPADLIGSYTPESLNASLPNDAARCMIDRASKIAEAIKIDDDAGPDEYSPNSVPIQGQLAISQLETGYGVRIFNPKGILSKIASRAMQAFIGDPSTIITQAAPVLSDKNNWIALAQGVKTSLRTKSLSAGVKTAVSKLSSSESIQNWTQGFLDKVSTHFPAPKPDCPTSGDSGESSNRRVKRDSYAGVVKRGYTR</sequence>
<keyword evidence="3" id="KW-1162">Viral penetration into host cytoplasm</keyword>
<gene>
    <name evidence="12" type="primary">M2</name>
</gene>
<dbReference type="Gene3D" id="3.90.1370.10">
    <property type="entry name" value="Protein mu-1, chain B, domain 1"/>
    <property type="match status" value="1"/>
</dbReference>
<keyword evidence="4" id="KW-1173">Viral penetration via permeabilization of host membrane</keyword>
<reference evidence="12" key="1">
    <citation type="submission" date="2010-01" db="EMBL/GenBank/DDBJ databases">
        <title>Genetic Modulation and Characterization of the Oncolytic Properties of Reoviruses.</title>
        <authorList>
            <person name="Hosseini M."/>
            <person name="Brown E.G."/>
            <person name="Bell J.C."/>
        </authorList>
    </citation>
    <scope>NUCLEOTIDE SEQUENCE</scope>
    <source>
        <strain evidence="12">Abney</strain>
    </source>
</reference>
<evidence type="ECO:0000256" key="6">
    <source>
        <dbReference type="ARBA" id="ARBA00022770"/>
    </source>
</evidence>
<comment type="subcellular location">
    <subcellularLocation>
        <location evidence="1">Virion</location>
    </subcellularLocation>
</comment>
<protein>
    <submittedName>
        <fullName evidence="12">Mu-1 protein</fullName>
    </submittedName>
</protein>
<dbReference type="Pfam" id="PF05993">
    <property type="entry name" value="Reovirus_M2"/>
    <property type="match status" value="1"/>
</dbReference>
<dbReference type="GO" id="GO:0140267">
    <property type="term" value="P:symbiont entry into host cell via permeabilization of host membrane"/>
    <property type="evidence" value="ECO:0007669"/>
    <property type="project" value="UniProtKB-KW"/>
</dbReference>
<keyword evidence="6" id="KW-1152">Outer capsid protein</keyword>
<keyword evidence="10" id="KW-1160">Virus entry into host cell</keyword>
<dbReference type="InterPro" id="IPR044937">
    <property type="entry name" value="Mu1_membr_pen_domIII"/>
</dbReference>
<evidence type="ECO:0000256" key="7">
    <source>
        <dbReference type="ARBA" id="ARBA00022844"/>
    </source>
</evidence>
<evidence type="ECO:0000313" key="12">
    <source>
        <dbReference type="EMBL" id="ADD11997.1"/>
    </source>
</evidence>
<evidence type="ECO:0000256" key="1">
    <source>
        <dbReference type="ARBA" id="ARBA00004328"/>
    </source>
</evidence>
<dbReference type="Gene3D" id="2.60.120.420">
    <property type="entry name" value="Membrane penetration protein mu1, Chain B, domain 4"/>
    <property type="match status" value="1"/>
</dbReference>
<evidence type="ECO:0000256" key="11">
    <source>
        <dbReference type="SAM" id="MobiDB-lite"/>
    </source>
</evidence>
<evidence type="ECO:0000256" key="5">
    <source>
        <dbReference type="ARBA" id="ARBA00022707"/>
    </source>
</evidence>
<dbReference type="InterPro" id="IPR015962">
    <property type="entry name" value="Mu1_membr_pen_domII"/>
</dbReference>
<evidence type="ECO:0000256" key="9">
    <source>
        <dbReference type="ARBA" id="ARBA00023288"/>
    </source>
</evidence>
<accession>D3YN04</accession>
<evidence type="ECO:0000256" key="4">
    <source>
        <dbReference type="ARBA" id="ARBA00022648"/>
    </source>
</evidence>
<dbReference type="InterPro" id="IPR015961">
    <property type="entry name" value="Mu1_membr_pen_domI"/>
</dbReference>
<feature type="region of interest" description="Disordered" evidence="11">
    <location>
        <begin position="672"/>
        <end position="709"/>
    </location>
</feature>
<keyword evidence="2" id="KW-0167">Capsid protein</keyword>
<dbReference type="Gene3D" id="1.10.2040.10">
    <property type="entry name" value="Protein mu-1, chain B, domain 2"/>
    <property type="match status" value="1"/>
</dbReference>
<evidence type="ECO:0000256" key="2">
    <source>
        <dbReference type="ARBA" id="ARBA00022561"/>
    </source>
</evidence>
<keyword evidence="9" id="KW-0449">Lipoprotein</keyword>
<name>D3YN04_9REOV</name>